<dbReference type="OrthoDB" id="125828at2759"/>
<sequence>MGRQSSSYVSLSLEQNNLLCEKHKAEPSLTHTQLARWATQQFQTQGDVKRSTVQCNLKRSADFVDVPDSQRQRKRRCSVAICASDQKVMQKLAEYKTWHDNATIKGSTVQKVALREGVELPSGGRLSRGWLYRFQQRTGLWFSLRHGEGGFLDQDLVDEGRKDLRAVDAGYRPQDVYNMDETALFYRREPRGSLTVDKKEKGKKQSKQRITVCVATNADGTDRLPLHFIGKSKVPIPLRNRDVLAEIGATYTNTAKAWMNTVKYCEWLLELNERMRQEGRHILLLVDNVSSHDDGPAQLPNVVIHKLPPNPTAALQPMDQGIIKSLKDEYQEKKEDAELDMFYSGVAYKPVDIFSAMKWLSEGWGDISTKTIRNCWCHTGIVSKMDMVYLLN</sequence>
<dbReference type="Proteomes" id="UP000441208">
    <property type="component" value="Unassembled WGS sequence"/>
</dbReference>
<gene>
    <name evidence="8" type="ORF">PF001_g6137</name>
    <name evidence="7" type="ORF">PF002_g7729</name>
    <name evidence="6" type="ORF">PF004_g5683</name>
    <name evidence="5" type="ORF">PF005_g6713</name>
    <name evidence="4" type="ORF">PF007_g6910</name>
    <name evidence="2" type="ORF">PF009_g7455</name>
    <name evidence="3" type="ORF">PF011_g5443</name>
</gene>
<dbReference type="AlphaFoldDB" id="A0A6A4EAE2"/>
<keyword evidence="10" id="KW-1185">Reference proteome</keyword>
<dbReference type="Gene3D" id="1.10.10.60">
    <property type="entry name" value="Homeodomain-like"/>
    <property type="match status" value="1"/>
</dbReference>
<dbReference type="GO" id="GO:0005634">
    <property type="term" value="C:nucleus"/>
    <property type="evidence" value="ECO:0007669"/>
    <property type="project" value="TreeGrafter"/>
</dbReference>
<reference evidence="9 10" key="1">
    <citation type="submission" date="2018-08" db="EMBL/GenBank/DDBJ databases">
        <title>Genomic investigation of the strawberry pathogen Phytophthora fragariae indicates pathogenicity is determined by transcriptional variation in three key races.</title>
        <authorList>
            <person name="Adams T.M."/>
            <person name="Armitage A.D."/>
            <person name="Sobczyk M.K."/>
            <person name="Bates H.J."/>
            <person name="Dunwell J.M."/>
            <person name="Nellist C.F."/>
            <person name="Harrison R.J."/>
        </authorList>
    </citation>
    <scope>NUCLEOTIDE SEQUENCE [LARGE SCALE GENOMIC DNA]</scope>
    <source>
        <strain evidence="8 11">A4</strain>
        <strain evidence="7 12">BC-1</strain>
        <strain evidence="6 15">BC-23</strain>
        <strain evidence="5 10">NOV-27</strain>
        <strain evidence="4 13">NOV-71</strain>
        <strain evidence="2 9">NOV-9</strain>
        <strain evidence="3 14">SCRP245</strain>
    </source>
</reference>
<dbReference type="EMBL" id="QXGD01000291">
    <property type="protein sequence ID" value="KAE9244507.1"/>
    <property type="molecule type" value="Genomic_DNA"/>
</dbReference>
<dbReference type="EMBL" id="QXFZ01000267">
    <property type="protein sequence ID" value="KAE9123881.1"/>
    <property type="molecule type" value="Genomic_DNA"/>
</dbReference>
<protein>
    <recommendedName>
        <fullName evidence="1">DDE-1 domain-containing protein</fullName>
    </recommendedName>
</protein>
<evidence type="ECO:0000313" key="8">
    <source>
        <dbReference type="EMBL" id="KAE9318919.1"/>
    </source>
</evidence>
<dbReference type="PANTHER" id="PTHR19303">
    <property type="entry name" value="TRANSPOSON"/>
    <property type="match status" value="1"/>
</dbReference>
<name>A0A6A4EAE2_9STRA</name>
<evidence type="ECO:0000313" key="7">
    <source>
        <dbReference type="EMBL" id="KAE9244507.1"/>
    </source>
</evidence>
<evidence type="ECO:0000313" key="11">
    <source>
        <dbReference type="Proteomes" id="UP000437068"/>
    </source>
</evidence>
<evidence type="ECO:0000313" key="13">
    <source>
        <dbReference type="Proteomes" id="UP000441208"/>
    </source>
</evidence>
<dbReference type="Proteomes" id="UP000476176">
    <property type="component" value="Unassembled WGS sequence"/>
</dbReference>
<evidence type="ECO:0000313" key="15">
    <source>
        <dbReference type="Proteomes" id="UP000476176"/>
    </source>
</evidence>
<dbReference type="EMBL" id="QXGB01000255">
    <property type="protein sequence ID" value="KAE9222386.1"/>
    <property type="molecule type" value="Genomic_DNA"/>
</dbReference>
<proteinExistence type="predicted"/>
<dbReference type="Gene3D" id="3.30.420.10">
    <property type="entry name" value="Ribonuclease H-like superfamily/Ribonuclease H"/>
    <property type="match status" value="1"/>
</dbReference>
<dbReference type="InterPro" id="IPR004875">
    <property type="entry name" value="DDE_SF_endonuclease_dom"/>
</dbReference>
<comment type="caution">
    <text evidence="8">The sequence shown here is derived from an EMBL/GenBank/DDBJ whole genome shotgun (WGS) entry which is preliminary data.</text>
</comment>
<dbReference type="InterPro" id="IPR036397">
    <property type="entry name" value="RNaseH_sf"/>
</dbReference>
<evidence type="ECO:0000313" key="14">
    <source>
        <dbReference type="Proteomes" id="UP000460718"/>
    </source>
</evidence>
<dbReference type="EMBL" id="QXGF01000287">
    <property type="protein sequence ID" value="KAE8942799.1"/>
    <property type="molecule type" value="Genomic_DNA"/>
</dbReference>
<evidence type="ECO:0000313" key="6">
    <source>
        <dbReference type="EMBL" id="KAE9244449.1"/>
    </source>
</evidence>
<evidence type="ECO:0000313" key="2">
    <source>
        <dbReference type="EMBL" id="KAE8942799.1"/>
    </source>
</evidence>
<dbReference type="Proteomes" id="UP000437068">
    <property type="component" value="Unassembled WGS sequence"/>
</dbReference>
<dbReference type="Proteomes" id="UP000440367">
    <property type="component" value="Unassembled WGS sequence"/>
</dbReference>
<dbReference type="Proteomes" id="UP000460718">
    <property type="component" value="Unassembled WGS sequence"/>
</dbReference>
<accession>A0A6A4EAE2</accession>
<evidence type="ECO:0000313" key="12">
    <source>
        <dbReference type="Proteomes" id="UP000440367"/>
    </source>
</evidence>
<evidence type="ECO:0000313" key="10">
    <source>
        <dbReference type="Proteomes" id="UP000433483"/>
    </source>
</evidence>
<evidence type="ECO:0000313" key="4">
    <source>
        <dbReference type="EMBL" id="KAE9123881.1"/>
    </source>
</evidence>
<dbReference type="GO" id="GO:0003677">
    <property type="term" value="F:DNA binding"/>
    <property type="evidence" value="ECO:0007669"/>
    <property type="project" value="TreeGrafter"/>
</dbReference>
<dbReference type="InterPro" id="IPR050863">
    <property type="entry name" value="CenT-Element_Derived"/>
</dbReference>
<evidence type="ECO:0000259" key="1">
    <source>
        <dbReference type="Pfam" id="PF03184"/>
    </source>
</evidence>
<dbReference type="Proteomes" id="UP000433483">
    <property type="component" value="Unassembled WGS sequence"/>
</dbReference>
<evidence type="ECO:0000313" key="3">
    <source>
        <dbReference type="EMBL" id="KAE9020371.1"/>
    </source>
</evidence>
<evidence type="ECO:0000313" key="5">
    <source>
        <dbReference type="EMBL" id="KAE9222386.1"/>
    </source>
</evidence>
<dbReference type="PANTHER" id="PTHR19303:SF73">
    <property type="entry name" value="PROTEIN PDC2"/>
    <property type="match status" value="1"/>
</dbReference>
<dbReference type="Pfam" id="PF03184">
    <property type="entry name" value="DDE_1"/>
    <property type="match status" value="1"/>
</dbReference>
<evidence type="ECO:0000313" key="9">
    <source>
        <dbReference type="Proteomes" id="UP000429523"/>
    </source>
</evidence>
<dbReference type="EMBL" id="QXGC01000217">
    <property type="protein sequence ID" value="KAE9244449.1"/>
    <property type="molecule type" value="Genomic_DNA"/>
</dbReference>
<feature type="domain" description="DDE-1" evidence="1">
    <location>
        <begin position="207"/>
        <end position="376"/>
    </location>
</feature>
<dbReference type="EMBL" id="QXFW01000213">
    <property type="protein sequence ID" value="KAE9020371.1"/>
    <property type="molecule type" value="Genomic_DNA"/>
</dbReference>
<dbReference type="EMBL" id="QXGE01000240">
    <property type="protein sequence ID" value="KAE9318919.1"/>
    <property type="molecule type" value="Genomic_DNA"/>
</dbReference>
<dbReference type="Proteomes" id="UP000429523">
    <property type="component" value="Unassembled WGS sequence"/>
</dbReference>
<organism evidence="8 11">
    <name type="scientific">Phytophthora fragariae</name>
    <dbReference type="NCBI Taxonomy" id="53985"/>
    <lineage>
        <taxon>Eukaryota</taxon>
        <taxon>Sar</taxon>
        <taxon>Stramenopiles</taxon>
        <taxon>Oomycota</taxon>
        <taxon>Peronosporomycetes</taxon>
        <taxon>Peronosporales</taxon>
        <taxon>Peronosporaceae</taxon>
        <taxon>Phytophthora</taxon>
    </lineage>
</organism>